<dbReference type="PROSITE" id="PS50192">
    <property type="entry name" value="T_SNARE"/>
    <property type="match status" value="1"/>
</dbReference>
<evidence type="ECO:0000259" key="9">
    <source>
        <dbReference type="PROSITE" id="PS50885"/>
    </source>
</evidence>
<evidence type="ECO:0000256" key="6">
    <source>
        <dbReference type="SAM" id="Phobius"/>
    </source>
</evidence>
<feature type="transmembrane region" description="Helical" evidence="6">
    <location>
        <begin position="9"/>
        <end position="30"/>
    </location>
</feature>
<comment type="similarity">
    <text evidence="4">Belongs to the methyl-accepting chemotaxis (MCP) protein family.</text>
</comment>
<dbReference type="GO" id="GO:0007165">
    <property type="term" value="P:signal transduction"/>
    <property type="evidence" value="ECO:0007669"/>
    <property type="project" value="UniProtKB-KW"/>
</dbReference>
<sequence length="572" mass="62457">MRMTLGTKFALLLSLVIACIMLIFGMISIYEQQKTFTALSYAKAEGVVKQLAITLQSPLWDANKDYIELLLRSYLEDPEILSIEVKELENTVSHLAKSQETNELVDLTKNQAQPIFYNNQAIRKTGEIVYNEEVIGRFEVVFSTKFISTQIHKTSLMTGTVFFALLGVETCTLFLLIRRFISLPLKTIVQASLQIAEGDIDATLPIVKSQDEIGTLNAAFHKTLVYIRQMAEIATKIAAGDLNHRIVPRSERDVLGHTFQDMTTYLQEMATAATTIAEGDLRQEIRPKTDSDALGQAFQRLTFVRDIIRQIMQSSERLGIASGALSRVSAQMAAGAEQTSQQANFVSSSSQKISQNVTEISSATEQLAASIREISHKVLDIESIVMRSVETANSANATIIRLEESSQEIGDIVKVITTITQQTNLLALNASIEAARVGDAGKGFAVVANEIKELARETARSAEGIIHKIETIQANTTEASEAISQVTAITQQVHELSLSVATAIEEQAATTNTISHNVADTADGSSEITRTITEVASVISQTSEQASSVQSAVQELTGLAEQLRQLVGKFQV</sequence>
<feature type="domain" description="HAMP" evidence="9">
    <location>
        <begin position="179"/>
        <end position="232"/>
    </location>
</feature>
<evidence type="ECO:0000256" key="1">
    <source>
        <dbReference type="ARBA" id="ARBA00004429"/>
    </source>
</evidence>
<feature type="transmembrane region" description="Helical" evidence="6">
    <location>
        <begin position="156"/>
        <end position="177"/>
    </location>
</feature>
<dbReference type="InterPro" id="IPR000727">
    <property type="entry name" value="T_SNARE_dom"/>
</dbReference>
<dbReference type="SMART" id="SM00304">
    <property type="entry name" value="HAMP"/>
    <property type="match status" value="2"/>
</dbReference>
<dbReference type="HOGENOM" id="CLU_000445_107_27_0"/>
<dbReference type="PROSITE" id="PS50111">
    <property type="entry name" value="CHEMOTAXIS_TRANSDUC_2"/>
    <property type="match status" value="1"/>
</dbReference>
<evidence type="ECO:0000313" key="10">
    <source>
        <dbReference type="EMBL" id="GAK53290.1"/>
    </source>
</evidence>
<dbReference type="Pfam" id="PF00672">
    <property type="entry name" value="HAMP"/>
    <property type="match status" value="2"/>
</dbReference>
<dbReference type="STRING" id="1499966.U14_04555"/>
<accession>A0A0S6W4W6</accession>
<keyword evidence="3 5" id="KW-0807">Transducer</keyword>
<evidence type="ECO:0000313" key="11">
    <source>
        <dbReference type="Proteomes" id="UP000030700"/>
    </source>
</evidence>
<reference evidence="10" key="1">
    <citation type="journal article" date="2015" name="PeerJ">
        <title>First genomic representation of candidate bacterial phylum KSB3 points to enhanced environmental sensing as a trigger of wastewater bulking.</title>
        <authorList>
            <person name="Sekiguchi Y."/>
            <person name="Ohashi A."/>
            <person name="Parks D.H."/>
            <person name="Yamauchi T."/>
            <person name="Tyson G.W."/>
            <person name="Hugenholtz P."/>
        </authorList>
    </citation>
    <scope>NUCLEOTIDE SEQUENCE [LARGE SCALE GENOMIC DNA]</scope>
</reference>
<dbReference type="Gene3D" id="6.10.340.10">
    <property type="match status" value="1"/>
</dbReference>
<evidence type="ECO:0000256" key="5">
    <source>
        <dbReference type="PROSITE-ProRule" id="PRU00284"/>
    </source>
</evidence>
<evidence type="ECO:0000256" key="3">
    <source>
        <dbReference type="ARBA" id="ARBA00023224"/>
    </source>
</evidence>
<dbReference type="Proteomes" id="UP000030700">
    <property type="component" value="Unassembled WGS sequence"/>
</dbReference>
<organism evidence="10">
    <name type="scientific">Candidatus Moduliflexus flocculans</name>
    <dbReference type="NCBI Taxonomy" id="1499966"/>
    <lineage>
        <taxon>Bacteria</taxon>
        <taxon>Candidatus Moduliflexota</taxon>
        <taxon>Candidatus Moduliflexia</taxon>
        <taxon>Candidatus Moduliflexales</taxon>
        <taxon>Candidatus Moduliflexaceae</taxon>
    </lineage>
</organism>
<feature type="domain" description="HAMP" evidence="9">
    <location>
        <begin position="260"/>
        <end position="313"/>
    </location>
</feature>
<keyword evidence="11" id="KW-1185">Reference proteome</keyword>
<keyword evidence="6" id="KW-0812">Transmembrane</keyword>
<comment type="subcellular location">
    <subcellularLocation>
        <location evidence="1">Cell inner membrane</location>
        <topology evidence="1">Multi-pass membrane protein</topology>
    </subcellularLocation>
</comment>
<dbReference type="PROSITE" id="PS50885">
    <property type="entry name" value="HAMP"/>
    <property type="match status" value="2"/>
</dbReference>
<protein>
    <submittedName>
        <fullName evidence="10">Methyl-accepting chemotaxis sensory transducer with Pas/Pac sensor</fullName>
    </submittedName>
</protein>
<evidence type="ECO:0000256" key="2">
    <source>
        <dbReference type="ARBA" id="ARBA00022519"/>
    </source>
</evidence>
<keyword evidence="6" id="KW-1133">Transmembrane helix</keyword>
<dbReference type="GO" id="GO:0005886">
    <property type="term" value="C:plasma membrane"/>
    <property type="evidence" value="ECO:0007669"/>
    <property type="project" value="UniProtKB-SubCell"/>
</dbReference>
<dbReference type="PANTHER" id="PTHR32089:SF112">
    <property type="entry name" value="LYSOZYME-LIKE PROTEIN-RELATED"/>
    <property type="match status" value="1"/>
</dbReference>
<dbReference type="AlphaFoldDB" id="A0A0S6W4W6"/>
<dbReference type="PROSITE" id="PS51257">
    <property type="entry name" value="PROKAR_LIPOPROTEIN"/>
    <property type="match status" value="1"/>
</dbReference>
<proteinExistence type="inferred from homology"/>
<dbReference type="CDD" id="cd06225">
    <property type="entry name" value="HAMP"/>
    <property type="match status" value="2"/>
</dbReference>
<dbReference type="SUPFAM" id="SSF58104">
    <property type="entry name" value="Methyl-accepting chemotaxis protein (MCP) signaling domain"/>
    <property type="match status" value="1"/>
</dbReference>
<keyword evidence="2" id="KW-1003">Cell membrane</keyword>
<dbReference type="InterPro" id="IPR004089">
    <property type="entry name" value="MCPsignal_dom"/>
</dbReference>
<dbReference type="PANTHER" id="PTHR32089">
    <property type="entry name" value="METHYL-ACCEPTING CHEMOTAXIS PROTEIN MCPB"/>
    <property type="match status" value="1"/>
</dbReference>
<keyword evidence="2" id="KW-0997">Cell inner membrane</keyword>
<dbReference type="InterPro" id="IPR003660">
    <property type="entry name" value="HAMP_dom"/>
</dbReference>
<name>A0A0S6W4W6_9BACT</name>
<feature type="domain" description="Methyl-accepting transducer" evidence="7">
    <location>
        <begin position="307"/>
        <end position="550"/>
    </location>
</feature>
<evidence type="ECO:0000256" key="4">
    <source>
        <dbReference type="ARBA" id="ARBA00029447"/>
    </source>
</evidence>
<evidence type="ECO:0000259" key="8">
    <source>
        <dbReference type="PROSITE" id="PS50192"/>
    </source>
</evidence>
<keyword evidence="6" id="KW-0472">Membrane</keyword>
<dbReference type="SMART" id="SM00283">
    <property type="entry name" value="MA"/>
    <property type="match status" value="1"/>
</dbReference>
<feature type="domain" description="T-SNARE coiled-coil homology" evidence="8">
    <location>
        <begin position="473"/>
        <end position="535"/>
    </location>
</feature>
<dbReference type="EMBL" id="DF820459">
    <property type="protein sequence ID" value="GAK53290.1"/>
    <property type="molecule type" value="Genomic_DNA"/>
</dbReference>
<evidence type="ECO:0000259" key="7">
    <source>
        <dbReference type="PROSITE" id="PS50111"/>
    </source>
</evidence>
<dbReference type="SUPFAM" id="SSF158472">
    <property type="entry name" value="HAMP domain-like"/>
    <property type="match status" value="1"/>
</dbReference>
<dbReference type="Gene3D" id="1.10.287.950">
    <property type="entry name" value="Methyl-accepting chemotaxis protein"/>
    <property type="match status" value="1"/>
</dbReference>
<gene>
    <name evidence="10" type="ORF">U14_04555</name>
</gene>
<dbReference type="Pfam" id="PF00015">
    <property type="entry name" value="MCPsignal"/>
    <property type="match status" value="1"/>
</dbReference>